<gene>
    <name evidence="2" type="ORF">HF086_005013</name>
</gene>
<organism evidence="2 3">
    <name type="scientific">Spodoptera exigua</name>
    <name type="common">Beet armyworm</name>
    <name type="synonym">Noctua fulgens</name>
    <dbReference type="NCBI Taxonomy" id="7107"/>
    <lineage>
        <taxon>Eukaryota</taxon>
        <taxon>Metazoa</taxon>
        <taxon>Ecdysozoa</taxon>
        <taxon>Arthropoda</taxon>
        <taxon>Hexapoda</taxon>
        <taxon>Insecta</taxon>
        <taxon>Pterygota</taxon>
        <taxon>Neoptera</taxon>
        <taxon>Endopterygota</taxon>
        <taxon>Lepidoptera</taxon>
        <taxon>Glossata</taxon>
        <taxon>Ditrysia</taxon>
        <taxon>Noctuoidea</taxon>
        <taxon>Noctuidae</taxon>
        <taxon>Amphipyrinae</taxon>
        <taxon>Spodoptera</taxon>
    </lineage>
</organism>
<evidence type="ECO:0000256" key="1">
    <source>
        <dbReference type="ARBA" id="ARBA00023002"/>
    </source>
</evidence>
<dbReference type="AlphaFoldDB" id="A0A922MMV0"/>
<evidence type="ECO:0000313" key="2">
    <source>
        <dbReference type="EMBL" id="KAH9638932.1"/>
    </source>
</evidence>
<dbReference type="Gene3D" id="3.40.50.720">
    <property type="entry name" value="NAD(P)-binding Rossmann-like Domain"/>
    <property type="match status" value="1"/>
</dbReference>
<dbReference type="InterPro" id="IPR036291">
    <property type="entry name" value="NAD(P)-bd_dom_sf"/>
</dbReference>
<comment type="caution">
    <text evidence="2">The sequence shown here is derived from an EMBL/GenBank/DDBJ whole genome shotgun (WGS) entry which is preliminary data.</text>
</comment>
<dbReference type="InterPro" id="IPR002347">
    <property type="entry name" value="SDR_fam"/>
</dbReference>
<dbReference type="PRINTS" id="PR00081">
    <property type="entry name" value="GDHRDH"/>
</dbReference>
<dbReference type="EMBL" id="JACEFF010000364">
    <property type="protein sequence ID" value="KAH9638932.1"/>
    <property type="molecule type" value="Genomic_DNA"/>
</dbReference>
<dbReference type="PANTHER" id="PTHR43157:SF73">
    <property type="entry name" value="WW DOMAIN-CONTAINING OXIDOREDUCTASE-LIKE PROTEIN"/>
    <property type="match status" value="1"/>
</dbReference>
<proteinExistence type="predicted"/>
<sequence length="324" mass="36631">MDYISGWCNSKRRLEGSTVVVTGGNAGIGRETVLDLYKRGGRIIMACRNLEKAKEAQKDIEEQCKGQEGTGSLVVEHLDLCRLESVREFARRVSARERSLRALLCNAGVMMCPLGRTEDGFETHIGSNHLAHALLALLLLPLLIRGTPSRIIFVSSIIHEFFWMDMDDINFMKTPYTPLRAYVNSKIANILFGKALDLKLKVSTSDTESQKIGFVRKAVPKAHVTLHPGQEHNIKGVSTYSLHPGVVKTGIARYFPEAGWCASIINYLFHHYLLSWCWKTAKCGAQTNIYCVVDERCEDESGLYYRFVKQIPESENPHPWYFLF</sequence>
<keyword evidence="1" id="KW-0560">Oxidoreductase</keyword>
<accession>A0A922MMV0</accession>
<reference evidence="2" key="1">
    <citation type="journal article" date="2021" name="G3 (Bethesda)">
        <title>Genome and transcriptome analysis of the beet armyworm Spodoptera exigua reveals targets for pest control. .</title>
        <authorList>
            <person name="Simon S."/>
            <person name="Breeschoten T."/>
            <person name="Jansen H.J."/>
            <person name="Dirks R.P."/>
            <person name="Schranz M.E."/>
            <person name="Ros V.I.D."/>
        </authorList>
    </citation>
    <scope>NUCLEOTIDE SEQUENCE</scope>
    <source>
        <strain evidence="2">TB_SE_WUR_2020</strain>
    </source>
</reference>
<dbReference type="Pfam" id="PF00106">
    <property type="entry name" value="adh_short"/>
    <property type="match status" value="1"/>
</dbReference>
<evidence type="ECO:0008006" key="4">
    <source>
        <dbReference type="Google" id="ProtNLM"/>
    </source>
</evidence>
<dbReference type="SUPFAM" id="SSF51735">
    <property type="entry name" value="NAD(P)-binding Rossmann-fold domains"/>
    <property type="match status" value="1"/>
</dbReference>
<name>A0A922MMV0_SPOEX</name>
<evidence type="ECO:0000313" key="3">
    <source>
        <dbReference type="Proteomes" id="UP000814243"/>
    </source>
</evidence>
<dbReference type="Proteomes" id="UP000814243">
    <property type="component" value="Unassembled WGS sequence"/>
</dbReference>
<dbReference type="GO" id="GO:0016491">
    <property type="term" value="F:oxidoreductase activity"/>
    <property type="evidence" value="ECO:0007669"/>
    <property type="project" value="UniProtKB-KW"/>
</dbReference>
<protein>
    <recommendedName>
        <fullName evidence="4">Retinol dehydrogenase 12</fullName>
    </recommendedName>
</protein>
<dbReference type="PANTHER" id="PTHR43157">
    <property type="entry name" value="PHOSPHATIDYLINOSITOL-GLYCAN BIOSYNTHESIS CLASS F PROTEIN-RELATED"/>
    <property type="match status" value="1"/>
</dbReference>